<dbReference type="InParanoid" id="A0A024G2S1"/>
<keyword evidence="2" id="KW-0472">Membrane</keyword>
<protein>
    <recommendedName>
        <fullName evidence="5">Transmembrane protein</fullName>
    </recommendedName>
</protein>
<feature type="transmembrane region" description="Helical" evidence="2">
    <location>
        <begin position="87"/>
        <end position="107"/>
    </location>
</feature>
<accession>A0A024G2S1</accession>
<organism evidence="3 4">
    <name type="scientific">Albugo candida</name>
    <dbReference type="NCBI Taxonomy" id="65357"/>
    <lineage>
        <taxon>Eukaryota</taxon>
        <taxon>Sar</taxon>
        <taxon>Stramenopiles</taxon>
        <taxon>Oomycota</taxon>
        <taxon>Peronosporomycetes</taxon>
        <taxon>Albuginales</taxon>
        <taxon>Albuginaceae</taxon>
        <taxon>Albugo</taxon>
    </lineage>
</organism>
<dbReference type="AlphaFoldDB" id="A0A024G2S1"/>
<keyword evidence="4" id="KW-1185">Reference proteome</keyword>
<feature type="transmembrane region" description="Helical" evidence="2">
    <location>
        <begin position="137"/>
        <end position="154"/>
    </location>
</feature>
<comment type="caution">
    <text evidence="3">The sequence shown here is derived from an EMBL/GenBank/DDBJ whole genome shotgun (WGS) entry which is preliminary data.</text>
</comment>
<dbReference type="OrthoDB" id="78310at2759"/>
<sequence>MSSLKPRKPLHLNKKMHHEPSQRYKVPKLVFNSYIFHLASRNTSSWRNSLRNPTKHAIAVFLSHIFVLFFSYAWTGPHPIQNVRTFWVFYSVYGVVCCVWWGVFGTLQMARATVTGFQACFITSPSLYLMSQYEVTVFWMLLISILIFCMRENVVQNRRQKEVKFEKDKEEKIEEAKSSIFVEEEQKDMQKRYDSEEEEEDDEIVEFDRDRDLKFLDSCST</sequence>
<feature type="region of interest" description="Disordered" evidence="1">
    <location>
        <begin position="185"/>
        <end position="204"/>
    </location>
</feature>
<evidence type="ECO:0000313" key="3">
    <source>
        <dbReference type="EMBL" id="CCI41158.1"/>
    </source>
</evidence>
<evidence type="ECO:0000256" key="2">
    <source>
        <dbReference type="SAM" id="Phobius"/>
    </source>
</evidence>
<dbReference type="EMBL" id="CAIX01000015">
    <property type="protein sequence ID" value="CCI41158.1"/>
    <property type="molecule type" value="Genomic_DNA"/>
</dbReference>
<gene>
    <name evidence="3" type="ORF">BN9_019420</name>
</gene>
<keyword evidence="2" id="KW-1133">Transmembrane helix</keyword>
<evidence type="ECO:0000256" key="1">
    <source>
        <dbReference type="SAM" id="MobiDB-lite"/>
    </source>
</evidence>
<feature type="transmembrane region" description="Helical" evidence="2">
    <location>
        <begin position="57"/>
        <end position="75"/>
    </location>
</feature>
<proteinExistence type="predicted"/>
<evidence type="ECO:0000313" key="4">
    <source>
        <dbReference type="Proteomes" id="UP000053237"/>
    </source>
</evidence>
<feature type="compositionally biased region" description="Acidic residues" evidence="1">
    <location>
        <begin position="195"/>
        <end position="204"/>
    </location>
</feature>
<evidence type="ECO:0008006" key="5">
    <source>
        <dbReference type="Google" id="ProtNLM"/>
    </source>
</evidence>
<dbReference type="Proteomes" id="UP000053237">
    <property type="component" value="Unassembled WGS sequence"/>
</dbReference>
<name>A0A024G2S1_9STRA</name>
<keyword evidence="2" id="KW-0812">Transmembrane</keyword>
<reference evidence="3 4" key="1">
    <citation type="submission" date="2012-05" db="EMBL/GenBank/DDBJ databases">
        <title>Recombination and specialization in a pathogen metapopulation.</title>
        <authorList>
            <person name="Gardiner A."/>
            <person name="Kemen E."/>
            <person name="Schultz-Larsen T."/>
            <person name="MacLean D."/>
            <person name="Van Oosterhout C."/>
            <person name="Jones J.D.G."/>
        </authorList>
    </citation>
    <scope>NUCLEOTIDE SEQUENCE [LARGE SCALE GENOMIC DNA]</scope>
    <source>
        <strain evidence="3 4">Ac Nc2</strain>
    </source>
</reference>